<evidence type="ECO:0000259" key="1">
    <source>
        <dbReference type="PROSITE" id="PS50943"/>
    </source>
</evidence>
<organism evidence="2 3">
    <name type="scientific">Paenibacillus macerans</name>
    <name type="common">Bacillus macerans</name>
    <dbReference type="NCBI Taxonomy" id="44252"/>
    <lineage>
        <taxon>Bacteria</taxon>
        <taxon>Bacillati</taxon>
        <taxon>Bacillota</taxon>
        <taxon>Bacilli</taxon>
        <taxon>Bacillales</taxon>
        <taxon>Paenibacillaceae</taxon>
        <taxon>Paenibacillus</taxon>
    </lineage>
</organism>
<accession>A0A6N8F5E0</accession>
<dbReference type="AlphaFoldDB" id="A0A6N8F5E0"/>
<dbReference type="EMBL" id="WNZZ01000034">
    <property type="protein sequence ID" value="MUG26008.1"/>
    <property type="molecule type" value="Genomic_DNA"/>
</dbReference>
<dbReference type="PROSITE" id="PS50943">
    <property type="entry name" value="HTH_CROC1"/>
    <property type="match status" value="1"/>
</dbReference>
<dbReference type="InterPro" id="IPR001387">
    <property type="entry name" value="Cro/C1-type_HTH"/>
</dbReference>
<feature type="domain" description="HTH cro/C1-type" evidence="1">
    <location>
        <begin position="6"/>
        <end position="59"/>
    </location>
</feature>
<dbReference type="GO" id="GO:0003677">
    <property type="term" value="F:DNA binding"/>
    <property type="evidence" value="ECO:0007669"/>
    <property type="project" value="InterPro"/>
</dbReference>
<dbReference type="InterPro" id="IPR010982">
    <property type="entry name" value="Lambda_DNA-bd_dom_sf"/>
</dbReference>
<proteinExistence type="predicted"/>
<protein>
    <submittedName>
        <fullName evidence="2">Helix-turn-helix domain-containing protein</fullName>
    </submittedName>
</protein>
<dbReference type="Pfam" id="PF01381">
    <property type="entry name" value="HTH_3"/>
    <property type="match status" value="1"/>
</dbReference>
<evidence type="ECO:0000313" key="3">
    <source>
        <dbReference type="Proteomes" id="UP000442469"/>
    </source>
</evidence>
<reference evidence="2 3" key="1">
    <citation type="submission" date="2019-11" db="EMBL/GenBank/DDBJ databases">
        <title>Draft genome sequences of five Paenibacillus species of dairy origin.</title>
        <authorList>
            <person name="Olajide A.M."/>
            <person name="Chen S."/>
            <person name="Lapointe G."/>
        </authorList>
    </citation>
    <scope>NUCLEOTIDE SEQUENCE [LARGE SCALE GENOMIC DNA]</scope>
    <source>
        <strain evidence="2 3">3CT49</strain>
    </source>
</reference>
<gene>
    <name evidence="2" type="ORF">GNQ08_26975</name>
</gene>
<dbReference type="Proteomes" id="UP000442469">
    <property type="component" value="Unassembled WGS sequence"/>
</dbReference>
<dbReference type="RefSeq" id="WP_155621252.1">
    <property type="nucleotide sequence ID" value="NZ_WNZZ01000034.1"/>
</dbReference>
<evidence type="ECO:0000313" key="2">
    <source>
        <dbReference type="EMBL" id="MUG26008.1"/>
    </source>
</evidence>
<dbReference type="SUPFAM" id="SSF47413">
    <property type="entry name" value="lambda repressor-like DNA-binding domains"/>
    <property type="match status" value="1"/>
</dbReference>
<sequence length="69" mass="7899">MTLTPRQARILSDLSQLEVAERLGVHRQTYMKWERNPDEMPVGKAKEFSVIVGSSVDQIFFSTESTLSR</sequence>
<dbReference type="Gene3D" id="1.10.260.40">
    <property type="entry name" value="lambda repressor-like DNA-binding domains"/>
    <property type="match status" value="1"/>
</dbReference>
<dbReference type="CDD" id="cd00093">
    <property type="entry name" value="HTH_XRE"/>
    <property type="match status" value="1"/>
</dbReference>
<name>A0A6N8F5E0_PAEMA</name>
<comment type="caution">
    <text evidence="2">The sequence shown here is derived from an EMBL/GenBank/DDBJ whole genome shotgun (WGS) entry which is preliminary data.</text>
</comment>